<evidence type="ECO:0000313" key="3">
    <source>
        <dbReference type="Proteomes" id="UP000594260"/>
    </source>
</evidence>
<proteinExistence type="predicted"/>
<keyword evidence="3" id="KW-1185">Reference proteome</keyword>
<dbReference type="KEGG" id="vde:111251191"/>
<protein>
    <submittedName>
        <fullName evidence="2">Uncharacterized protein</fullName>
    </submittedName>
</protein>
<organism evidence="2 3">
    <name type="scientific">Varroa destructor</name>
    <name type="common">Honeybee mite</name>
    <dbReference type="NCBI Taxonomy" id="109461"/>
    <lineage>
        <taxon>Eukaryota</taxon>
        <taxon>Metazoa</taxon>
        <taxon>Ecdysozoa</taxon>
        <taxon>Arthropoda</taxon>
        <taxon>Chelicerata</taxon>
        <taxon>Arachnida</taxon>
        <taxon>Acari</taxon>
        <taxon>Parasitiformes</taxon>
        <taxon>Mesostigmata</taxon>
        <taxon>Gamasina</taxon>
        <taxon>Dermanyssoidea</taxon>
        <taxon>Varroidae</taxon>
        <taxon>Varroa</taxon>
    </lineage>
</organism>
<sequence>MAQGAQNIVGLLSCLVVQLVVSTHFHYGGHNGSAQLQLSNLFGTADNMGLPFNDTLRLLRSDNDTDSLNGTPILSYAAYPLVAVVHYKISTLRNLLTIPFRLLTLPVDVARAVWRTKEALQRPVDATMLGQLHDDLHKLNATSLPKKDSS</sequence>
<keyword evidence="1" id="KW-0732">Signal</keyword>
<dbReference type="Proteomes" id="UP000594260">
    <property type="component" value="Unplaced"/>
</dbReference>
<dbReference type="RefSeq" id="XP_022663863.1">
    <property type="nucleotide sequence ID" value="XM_022808128.1"/>
</dbReference>
<dbReference type="InParanoid" id="A0A7M7K8P7"/>
<feature type="chain" id="PRO_5036207269" evidence="1">
    <location>
        <begin position="23"/>
        <end position="150"/>
    </location>
</feature>
<feature type="signal peptide" evidence="1">
    <location>
        <begin position="1"/>
        <end position="22"/>
    </location>
</feature>
<dbReference type="GeneID" id="111251191"/>
<evidence type="ECO:0000313" key="2">
    <source>
        <dbReference type="EnsemblMetazoa" id="XP_022663290"/>
    </source>
</evidence>
<dbReference type="EnsemblMetazoa" id="XM_022807555">
    <property type="protein sequence ID" value="XP_022663290"/>
    <property type="gene ID" value="LOC111251191"/>
</dbReference>
<accession>A0A7M7K8P7</accession>
<dbReference type="KEGG" id="vde:111251496"/>
<name>A0A7M7K8P7_VARDE</name>
<dbReference type="GeneID" id="111251496"/>
<dbReference type="AlphaFoldDB" id="A0A7M7K8P7"/>
<evidence type="ECO:0000256" key="1">
    <source>
        <dbReference type="SAM" id="SignalP"/>
    </source>
</evidence>
<dbReference type="EnsemblMetazoa" id="XM_022808128">
    <property type="protein sequence ID" value="XP_022663863"/>
    <property type="gene ID" value="LOC111251496"/>
</dbReference>
<dbReference type="RefSeq" id="XP_022663290.1">
    <property type="nucleotide sequence ID" value="XM_022807555.1"/>
</dbReference>
<reference evidence="2" key="1">
    <citation type="submission" date="2021-01" db="UniProtKB">
        <authorList>
            <consortium name="EnsemblMetazoa"/>
        </authorList>
    </citation>
    <scope>IDENTIFICATION</scope>
</reference>